<gene>
    <name evidence="4" type="ORF">KK078_22605</name>
</gene>
<evidence type="ECO:0000313" key="5">
    <source>
        <dbReference type="Proteomes" id="UP001319180"/>
    </source>
</evidence>
<dbReference type="PROSITE" id="PS51186">
    <property type="entry name" value="GNAT"/>
    <property type="match status" value="1"/>
</dbReference>
<dbReference type="InterPro" id="IPR016181">
    <property type="entry name" value="Acyl_CoA_acyltransferase"/>
</dbReference>
<organism evidence="4 5">
    <name type="scientific">Dawidia soli</name>
    <dbReference type="NCBI Taxonomy" id="2782352"/>
    <lineage>
        <taxon>Bacteria</taxon>
        <taxon>Pseudomonadati</taxon>
        <taxon>Bacteroidota</taxon>
        <taxon>Cytophagia</taxon>
        <taxon>Cytophagales</taxon>
        <taxon>Chryseotaleaceae</taxon>
        <taxon>Dawidia</taxon>
    </lineage>
</organism>
<dbReference type="PANTHER" id="PTHR43877">
    <property type="entry name" value="AMINOALKYLPHOSPHONATE N-ACETYLTRANSFERASE-RELATED-RELATED"/>
    <property type="match status" value="1"/>
</dbReference>
<evidence type="ECO:0000256" key="2">
    <source>
        <dbReference type="ARBA" id="ARBA00023315"/>
    </source>
</evidence>
<evidence type="ECO:0000313" key="4">
    <source>
        <dbReference type="EMBL" id="MBT1689373.1"/>
    </source>
</evidence>
<comment type="caution">
    <text evidence="4">The sequence shown here is derived from an EMBL/GenBank/DDBJ whole genome shotgun (WGS) entry which is preliminary data.</text>
</comment>
<accession>A0AAP2DC76</accession>
<feature type="domain" description="N-acetyltransferase" evidence="3">
    <location>
        <begin position="2"/>
        <end position="150"/>
    </location>
</feature>
<keyword evidence="5" id="KW-1185">Reference proteome</keyword>
<keyword evidence="1 4" id="KW-0808">Transferase</keyword>
<dbReference type="InterPro" id="IPR000182">
    <property type="entry name" value="GNAT_dom"/>
</dbReference>
<protein>
    <submittedName>
        <fullName evidence="4">GNAT family N-acetyltransferase</fullName>
        <ecNumber evidence="4">2.3.1.-</ecNumber>
    </submittedName>
</protein>
<dbReference type="AlphaFoldDB" id="A0AAP2DC76"/>
<name>A0AAP2DC76_9BACT</name>
<dbReference type="PANTHER" id="PTHR43877:SF2">
    <property type="entry name" value="AMINOALKYLPHOSPHONATE N-ACETYLTRANSFERASE-RELATED"/>
    <property type="match status" value="1"/>
</dbReference>
<dbReference type="Gene3D" id="3.40.630.30">
    <property type="match status" value="1"/>
</dbReference>
<dbReference type="Pfam" id="PF00583">
    <property type="entry name" value="Acetyltransf_1"/>
    <property type="match status" value="1"/>
</dbReference>
<dbReference type="CDD" id="cd04301">
    <property type="entry name" value="NAT_SF"/>
    <property type="match status" value="1"/>
</dbReference>
<evidence type="ECO:0000256" key="1">
    <source>
        <dbReference type="ARBA" id="ARBA00022679"/>
    </source>
</evidence>
<dbReference type="SUPFAM" id="SSF55729">
    <property type="entry name" value="Acyl-CoA N-acyltransferases (Nat)"/>
    <property type="match status" value="1"/>
</dbReference>
<keyword evidence="2 4" id="KW-0012">Acyltransferase</keyword>
<evidence type="ECO:0000259" key="3">
    <source>
        <dbReference type="PROSITE" id="PS51186"/>
    </source>
</evidence>
<dbReference type="EC" id="2.3.1.-" evidence="4"/>
<dbReference type="GO" id="GO:0016747">
    <property type="term" value="F:acyltransferase activity, transferring groups other than amino-acyl groups"/>
    <property type="evidence" value="ECO:0007669"/>
    <property type="project" value="InterPro"/>
</dbReference>
<dbReference type="InterPro" id="IPR050832">
    <property type="entry name" value="Bact_Acetyltransf"/>
</dbReference>
<dbReference type="RefSeq" id="WP_254092598.1">
    <property type="nucleotide sequence ID" value="NZ_JAHESC010000040.1"/>
</dbReference>
<dbReference type="Proteomes" id="UP001319180">
    <property type="component" value="Unassembled WGS sequence"/>
</dbReference>
<proteinExistence type="predicted"/>
<dbReference type="EMBL" id="JAHESC010000040">
    <property type="protein sequence ID" value="MBT1689373.1"/>
    <property type="molecule type" value="Genomic_DNA"/>
</dbReference>
<sequence length="150" mass="17179">MITTRRATPADIPVLIDFQQRLAQETENIALDAVVLQQGLQNLMADPAKGFYVVAELDGAIAGCHMVTYEWSEWRNGTVWWLHSLYVPVAYRQRGVFRAMFQALTKTVEADPSLRGLRLYVDKTNARAMRVYDAMDMNGEHYTVYEKMKS</sequence>
<reference evidence="4 5" key="1">
    <citation type="submission" date="2021-05" db="EMBL/GenBank/DDBJ databases">
        <title>A Polyphasic approach of four new species of the genus Ohtaekwangia: Ohtaekwangia histidinii sp. nov., Ohtaekwangia cretensis sp. nov., Ohtaekwangia indiensis sp. nov., Ohtaekwangia reichenbachii sp. nov. from diverse environment.</title>
        <authorList>
            <person name="Octaviana S."/>
        </authorList>
    </citation>
    <scope>NUCLEOTIDE SEQUENCE [LARGE SCALE GENOMIC DNA]</scope>
    <source>
        <strain evidence="4 5">PWU37</strain>
    </source>
</reference>